<evidence type="ECO:0000259" key="2">
    <source>
        <dbReference type="PROSITE" id="PS50188"/>
    </source>
</evidence>
<dbReference type="InterPro" id="IPR013144">
    <property type="entry name" value="CRA_dom"/>
</dbReference>
<dbReference type="Pfam" id="PF10607">
    <property type="entry name" value="CTLH"/>
    <property type="match status" value="1"/>
</dbReference>
<feature type="compositionally biased region" description="Gly residues" evidence="1">
    <location>
        <begin position="510"/>
        <end position="539"/>
    </location>
</feature>
<dbReference type="InterPro" id="IPR024964">
    <property type="entry name" value="CTLH/CRA"/>
</dbReference>
<dbReference type="PROSITE" id="PS50897">
    <property type="entry name" value="CTLH"/>
    <property type="match status" value="1"/>
</dbReference>
<feature type="domain" description="CTLH" evidence="3">
    <location>
        <begin position="248"/>
        <end position="297"/>
    </location>
</feature>
<feature type="region of interest" description="Disordered" evidence="1">
    <location>
        <begin position="507"/>
        <end position="539"/>
    </location>
</feature>
<dbReference type="InterPro" id="IPR035782">
    <property type="entry name" value="SPRY_RanBP9/10"/>
</dbReference>
<comment type="caution">
    <text evidence="4">The sequence shown here is derived from an EMBL/GenBank/DDBJ whole genome shotgun (WGS) entry which is preliminary data.</text>
</comment>
<dbReference type="InterPro" id="IPR050618">
    <property type="entry name" value="Ubq-SigPath_Reg"/>
</dbReference>
<dbReference type="SMART" id="SM00757">
    <property type="entry name" value="CRA"/>
    <property type="match status" value="1"/>
</dbReference>
<feature type="compositionally biased region" description="Low complexity" evidence="1">
    <location>
        <begin position="327"/>
        <end position="345"/>
    </location>
</feature>
<dbReference type="Gene3D" id="2.60.120.920">
    <property type="match status" value="1"/>
</dbReference>
<dbReference type="Proteomes" id="UP000075714">
    <property type="component" value="Unassembled WGS sequence"/>
</dbReference>
<evidence type="ECO:0008006" key="6">
    <source>
        <dbReference type="Google" id="ProtNLM"/>
    </source>
</evidence>
<protein>
    <recommendedName>
        <fullName evidence="6">B30.2/SPRY domain-containing protein</fullName>
    </recommendedName>
</protein>
<feature type="compositionally biased region" description="Gly residues" evidence="1">
    <location>
        <begin position="371"/>
        <end position="385"/>
    </location>
</feature>
<reference evidence="5" key="1">
    <citation type="journal article" date="2016" name="Nat. Commun.">
        <title>The Gonium pectorale genome demonstrates co-option of cell cycle regulation during the evolution of multicellularity.</title>
        <authorList>
            <person name="Hanschen E.R."/>
            <person name="Marriage T.N."/>
            <person name="Ferris P.J."/>
            <person name="Hamaji T."/>
            <person name="Toyoda A."/>
            <person name="Fujiyama A."/>
            <person name="Neme R."/>
            <person name="Noguchi H."/>
            <person name="Minakuchi Y."/>
            <person name="Suzuki M."/>
            <person name="Kawai-Toyooka H."/>
            <person name="Smith D.R."/>
            <person name="Sparks H."/>
            <person name="Anderson J."/>
            <person name="Bakaric R."/>
            <person name="Luria V."/>
            <person name="Karger A."/>
            <person name="Kirschner M.W."/>
            <person name="Durand P.M."/>
            <person name="Michod R.E."/>
            <person name="Nozaki H."/>
            <person name="Olson B.J."/>
        </authorList>
    </citation>
    <scope>NUCLEOTIDE SEQUENCE [LARGE SCALE GENOMIC DNA]</scope>
    <source>
        <strain evidence="5">NIES-2863</strain>
    </source>
</reference>
<dbReference type="AlphaFoldDB" id="A0A150GAT8"/>
<dbReference type="SMART" id="SM00449">
    <property type="entry name" value="SPRY"/>
    <property type="match status" value="1"/>
</dbReference>
<evidence type="ECO:0000313" key="5">
    <source>
        <dbReference type="Proteomes" id="UP000075714"/>
    </source>
</evidence>
<dbReference type="Pfam" id="PF00622">
    <property type="entry name" value="SPRY"/>
    <property type="match status" value="1"/>
</dbReference>
<feature type="region of interest" description="Disordered" evidence="1">
    <location>
        <begin position="299"/>
        <end position="393"/>
    </location>
</feature>
<evidence type="ECO:0000256" key="1">
    <source>
        <dbReference type="SAM" id="MobiDB-lite"/>
    </source>
</evidence>
<keyword evidence="5" id="KW-1185">Reference proteome</keyword>
<feature type="domain" description="B30.2/SPRY" evidence="2">
    <location>
        <begin position="1"/>
        <end position="160"/>
    </location>
</feature>
<dbReference type="EMBL" id="LSYV01000044">
    <property type="protein sequence ID" value="KXZ46470.1"/>
    <property type="molecule type" value="Genomic_DNA"/>
</dbReference>
<dbReference type="STRING" id="33097.A0A150GAT8"/>
<dbReference type="InterPro" id="IPR013320">
    <property type="entry name" value="ConA-like_dom_sf"/>
</dbReference>
<organism evidence="4 5">
    <name type="scientific">Gonium pectorale</name>
    <name type="common">Green alga</name>
    <dbReference type="NCBI Taxonomy" id="33097"/>
    <lineage>
        <taxon>Eukaryota</taxon>
        <taxon>Viridiplantae</taxon>
        <taxon>Chlorophyta</taxon>
        <taxon>core chlorophytes</taxon>
        <taxon>Chlorophyceae</taxon>
        <taxon>CS clade</taxon>
        <taxon>Chlamydomonadales</taxon>
        <taxon>Volvocaceae</taxon>
        <taxon>Gonium</taxon>
    </lineage>
</organism>
<dbReference type="OrthoDB" id="25503at2759"/>
<feature type="compositionally biased region" description="Gly residues" evidence="1">
    <location>
        <begin position="346"/>
        <end position="358"/>
    </location>
</feature>
<sequence>MTHLKVDGARIRYVGPGTDDSHAATVRANYPLPSDVPLYYFEVKVLDRGRDGFIGVGFCTAEVLLSKLPGWDSHSYGYHGDDGNAFSGSGMGRPYGPGFTAGDVVGALYDRSDNSISYYKNGEPLGVAFRDVAEASPLFPCVGLRTRGEEVTANFGVGPASEPFRTDFAAIKAAYQRRVMDSVRGIQLPLLSSRGTALLPQLMYDYLLHQRYWRTAAVLGRDLLRGSTAGALDEQELSDIAVRQESYDMVASGRIDEALALLREKYPPKLLSERPSLDFRLHLQKFVEMVAAVNAAAASTAPEADAATAGPGSAVMDTRRPEEEATTHGSAEAEAEAGASPTSSPGAGGTAGIDGGTLGRDDAKAGRKGSGDGGGKEGGGTGEGSAAGRPPVPTTAEILAYGSAELMPRCRTASDRDLLTDALSLLAFNDPAASPAGYLMRPAHRIALAEELNGSLLAVRGLPATSPLERLYQQAAAAMTELKRGDHPQVVSGEALALPDPRILALEPAAGGGGGGGSGSGAGGSGGSGELGGGDPMMG</sequence>
<dbReference type="SMART" id="SM00668">
    <property type="entry name" value="CTLH"/>
    <property type="match status" value="1"/>
</dbReference>
<gene>
    <name evidence="4" type="ORF">GPECTOR_43g906</name>
</gene>
<feature type="compositionally biased region" description="Low complexity" evidence="1">
    <location>
        <begin position="299"/>
        <end position="309"/>
    </location>
</feature>
<name>A0A150GAT8_GONPE</name>
<evidence type="ECO:0000259" key="3">
    <source>
        <dbReference type="PROSITE" id="PS50897"/>
    </source>
</evidence>
<dbReference type="InterPro" id="IPR043136">
    <property type="entry name" value="B30.2/SPRY_sf"/>
</dbReference>
<dbReference type="InterPro" id="IPR003877">
    <property type="entry name" value="SPRY_dom"/>
</dbReference>
<dbReference type="InterPro" id="IPR006595">
    <property type="entry name" value="CTLH_C"/>
</dbReference>
<feature type="compositionally biased region" description="Basic and acidic residues" evidence="1">
    <location>
        <begin position="317"/>
        <end position="326"/>
    </location>
</feature>
<proteinExistence type="predicted"/>
<dbReference type="PROSITE" id="PS50188">
    <property type="entry name" value="B302_SPRY"/>
    <property type="match status" value="1"/>
</dbReference>
<accession>A0A150GAT8</accession>
<dbReference type="SUPFAM" id="SSF49899">
    <property type="entry name" value="Concanavalin A-like lectins/glucanases"/>
    <property type="match status" value="1"/>
</dbReference>
<dbReference type="InterPro" id="IPR001870">
    <property type="entry name" value="B30.2/SPRY"/>
</dbReference>
<dbReference type="PANTHER" id="PTHR12864">
    <property type="entry name" value="RAN BINDING PROTEIN 9-RELATED"/>
    <property type="match status" value="1"/>
</dbReference>
<evidence type="ECO:0000313" key="4">
    <source>
        <dbReference type="EMBL" id="KXZ46470.1"/>
    </source>
</evidence>
<dbReference type="CDD" id="cd12909">
    <property type="entry name" value="SPRY_RanBP9_10"/>
    <property type="match status" value="1"/>
</dbReference>